<protein>
    <recommendedName>
        <fullName evidence="1">DAAF9 N-terminal domain-containing protein</fullName>
    </recommendedName>
</protein>
<reference evidence="2" key="3">
    <citation type="submission" date="2025-09" db="UniProtKB">
        <authorList>
            <consortium name="Ensembl"/>
        </authorList>
    </citation>
    <scope>IDENTIFICATION</scope>
</reference>
<name>H2YKK3_CIOSA</name>
<evidence type="ECO:0000313" key="3">
    <source>
        <dbReference type="Proteomes" id="UP000007875"/>
    </source>
</evidence>
<dbReference type="GeneTree" id="ENSGT00940000165600"/>
<feature type="domain" description="DAAF9 N-terminal" evidence="1">
    <location>
        <begin position="4"/>
        <end position="210"/>
    </location>
</feature>
<dbReference type="OMA" id="MEGLMEN"/>
<reference evidence="2" key="2">
    <citation type="submission" date="2025-08" db="UniProtKB">
        <authorList>
            <consortium name="Ensembl"/>
        </authorList>
    </citation>
    <scope>IDENTIFICATION</scope>
</reference>
<dbReference type="Pfam" id="PF23281">
    <property type="entry name" value="DAAF9_N"/>
    <property type="match status" value="1"/>
</dbReference>
<dbReference type="InterPro" id="IPR040342">
    <property type="entry name" value="DNAAF9"/>
</dbReference>
<dbReference type="eggNOG" id="ENOG502QUJP">
    <property type="taxonomic scope" value="Eukaryota"/>
</dbReference>
<sequence length="258" mass="29718">MKKRPSSAKRSIQQQSFSPYLSCKRLRNVQSLLPVGSEDSIVVILGIDSRYNEGCRELANYLLFDFYDLRLNQLEEYGLPEEDLDDLVIVIRHSTVQVYCSPTLYNYLLPYIGHWMNLTIHSLHEDSTQSEVEQEEYKIVSFISMVESSHHIGIPYYVGTSHSMTSQFDKFAVEKWPLIQSTAWDDMGGGGFFTMVHEVSDIRDSLLPIYHQLDPASLEQMIVRSLPLFIRHWGECMSNIMLRNNGDSSSIVDYDVTE</sequence>
<dbReference type="HOGENOM" id="CLU_1079797_0_0_1"/>
<keyword evidence="3" id="KW-1185">Reference proteome</keyword>
<dbReference type="AlphaFoldDB" id="H2YKK3"/>
<dbReference type="InParanoid" id="H2YKK3"/>
<accession>H2YKK3</accession>
<reference evidence="3" key="1">
    <citation type="submission" date="2003-08" db="EMBL/GenBank/DDBJ databases">
        <authorList>
            <person name="Birren B."/>
            <person name="Nusbaum C."/>
            <person name="Abebe A."/>
            <person name="Abouelleil A."/>
            <person name="Adekoya E."/>
            <person name="Ait-zahra M."/>
            <person name="Allen N."/>
            <person name="Allen T."/>
            <person name="An P."/>
            <person name="Anderson M."/>
            <person name="Anderson S."/>
            <person name="Arachchi H."/>
            <person name="Armbruster J."/>
            <person name="Bachantsang P."/>
            <person name="Baldwin J."/>
            <person name="Barry A."/>
            <person name="Bayul T."/>
            <person name="Blitshsteyn B."/>
            <person name="Bloom T."/>
            <person name="Blye J."/>
            <person name="Boguslavskiy L."/>
            <person name="Borowsky M."/>
            <person name="Boukhgalter B."/>
            <person name="Brunache A."/>
            <person name="Butler J."/>
            <person name="Calixte N."/>
            <person name="Calvo S."/>
            <person name="Camarata J."/>
            <person name="Campo K."/>
            <person name="Chang J."/>
            <person name="Cheshatsang Y."/>
            <person name="Citroen M."/>
            <person name="Collymore A."/>
            <person name="Considine T."/>
            <person name="Cook A."/>
            <person name="Cooke P."/>
            <person name="Corum B."/>
            <person name="Cuomo C."/>
            <person name="David R."/>
            <person name="Dawoe T."/>
            <person name="Degray S."/>
            <person name="Dodge S."/>
            <person name="Dooley K."/>
            <person name="Dorje P."/>
            <person name="Dorjee K."/>
            <person name="Dorris L."/>
            <person name="Duffey N."/>
            <person name="Dupes A."/>
            <person name="Elkins T."/>
            <person name="Engels R."/>
            <person name="Erickson J."/>
            <person name="Farina A."/>
            <person name="Faro S."/>
            <person name="Ferreira P."/>
            <person name="Fischer H."/>
            <person name="Fitzgerald M."/>
            <person name="Foley K."/>
            <person name="Gage D."/>
            <person name="Galagan J."/>
            <person name="Gearin G."/>
            <person name="Gnerre S."/>
            <person name="Gnirke A."/>
            <person name="Goyette A."/>
            <person name="Graham J."/>
            <person name="Grandbois E."/>
            <person name="Gyaltsen K."/>
            <person name="Hafez N."/>
            <person name="Hagopian D."/>
            <person name="Hagos B."/>
            <person name="Hall J."/>
            <person name="Hatcher B."/>
            <person name="Heller A."/>
            <person name="Higgins H."/>
            <person name="Honan T."/>
            <person name="Horn A."/>
            <person name="Houde N."/>
            <person name="Hughes L."/>
            <person name="Hulme W."/>
            <person name="Husby E."/>
            <person name="Iliev I."/>
            <person name="Jaffe D."/>
            <person name="Jones C."/>
            <person name="Kamal M."/>
            <person name="Kamat A."/>
            <person name="Kamvysselis M."/>
            <person name="Karlsson E."/>
            <person name="Kells C."/>
            <person name="Kieu A."/>
            <person name="Kisner P."/>
            <person name="Kodira C."/>
            <person name="Kulbokas E."/>
            <person name="Labutti K."/>
            <person name="Lama D."/>
            <person name="Landers T."/>
            <person name="Leger J."/>
            <person name="Levine S."/>
            <person name="Lewis D."/>
            <person name="Lewis T."/>
            <person name="Lindblad-toh K."/>
            <person name="Liu X."/>
            <person name="Lokyitsang T."/>
            <person name="Lokyitsang Y."/>
            <person name="Lucien O."/>
            <person name="Lui A."/>
            <person name="Ma L.J."/>
            <person name="Mabbitt R."/>
            <person name="Macdonald J."/>
            <person name="Maclean C."/>
            <person name="Major J."/>
            <person name="Manning J."/>
            <person name="Marabella R."/>
            <person name="Maru K."/>
            <person name="Matthews C."/>
            <person name="Mauceli E."/>
            <person name="Mccarthy M."/>
            <person name="Mcdonough S."/>
            <person name="Mcghee T."/>
            <person name="Meldrim J."/>
            <person name="Meneus L."/>
            <person name="Mesirov J."/>
            <person name="Mihalev A."/>
            <person name="Mihova T."/>
            <person name="Mikkelsen T."/>
            <person name="Mlenga V."/>
            <person name="Moru K."/>
            <person name="Mozes J."/>
            <person name="Mulrain L."/>
            <person name="Munson G."/>
            <person name="Naylor J."/>
            <person name="Newes C."/>
            <person name="Nguyen C."/>
            <person name="Nguyen N."/>
            <person name="Nguyen T."/>
            <person name="Nicol R."/>
            <person name="Nielsen C."/>
            <person name="Nizzari M."/>
            <person name="Norbu C."/>
            <person name="Norbu N."/>
            <person name="O'donnell P."/>
            <person name="Okoawo O."/>
            <person name="O'leary S."/>
            <person name="Omotosho B."/>
            <person name="O'neill K."/>
            <person name="Osman S."/>
            <person name="Parker S."/>
            <person name="Perrin D."/>
            <person name="Phunkhang P."/>
            <person name="Piqani B."/>
            <person name="Purcell S."/>
            <person name="Rachupka T."/>
            <person name="Ramasamy U."/>
            <person name="Rameau R."/>
            <person name="Ray V."/>
            <person name="Raymond C."/>
            <person name="Retta R."/>
            <person name="Richardson S."/>
            <person name="Rise C."/>
            <person name="Rodriguez J."/>
            <person name="Rogers J."/>
            <person name="Rogov P."/>
            <person name="Rutman M."/>
            <person name="Schupbach R."/>
            <person name="Seaman C."/>
            <person name="Settipalli S."/>
            <person name="Sharpe T."/>
            <person name="Sheridan J."/>
            <person name="Sherpa N."/>
            <person name="Shi J."/>
            <person name="Smirnov S."/>
            <person name="Smith C."/>
            <person name="Sougnez C."/>
            <person name="Spencer B."/>
            <person name="Stalker J."/>
            <person name="Stange-thomann N."/>
            <person name="Stavropoulos S."/>
            <person name="Stetson K."/>
            <person name="Stone C."/>
            <person name="Stone S."/>
            <person name="Stubbs M."/>
            <person name="Talamas J."/>
            <person name="Tchuinga P."/>
            <person name="Tenzing P."/>
            <person name="Tesfaye S."/>
            <person name="Theodore J."/>
            <person name="Thoulutsang Y."/>
            <person name="Topham K."/>
            <person name="Towey S."/>
            <person name="Tsamla T."/>
            <person name="Tsomo N."/>
            <person name="Vallee D."/>
            <person name="Vassiliev H."/>
            <person name="Venkataraman V."/>
            <person name="Vinson J."/>
            <person name="Vo A."/>
            <person name="Wade C."/>
            <person name="Wang S."/>
            <person name="Wangchuk T."/>
            <person name="Wangdi T."/>
            <person name="Whittaker C."/>
            <person name="Wilkinson J."/>
            <person name="Wu Y."/>
            <person name="Wyman D."/>
            <person name="Yadav S."/>
            <person name="Yang S."/>
            <person name="Yang X."/>
            <person name="Yeager S."/>
            <person name="Yee E."/>
            <person name="Young G."/>
            <person name="Zainoun J."/>
            <person name="Zembeck L."/>
            <person name="Zimmer A."/>
            <person name="Zody M."/>
            <person name="Lander E."/>
        </authorList>
    </citation>
    <scope>NUCLEOTIDE SEQUENCE [LARGE SCALE GENOMIC DNA]</scope>
</reference>
<dbReference type="Ensembl" id="ENSCSAVT00000005930.1">
    <property type="protein sequence ID" value="ENSCSAVP00000005855.1"/>
    <property type="gene ID" value="ENSCSAVG00000003495.1"/>
</dbReference>
<dbReference type="STRING" id="51511.ENSCSAVP00000005855"/>
<dbReference type="InterPro" id="IPR056498">
    <property type="entry name" value="DAAF9_N"/>
</dbReference>
<dbReference type="PANTHER" id="PTHR33664:SF1">
    <property type="entry name" value="DYNEIN AXONEMAL ASSEMBLY FACTOR 9"/>
    <property type="match status" value="1"/>
</dbReference>
<evidence type="ECO:0000259" key="1">
    <source>
        <dbReference type="Pfam" id="PF23281"/>
    </source>
</evidence>
<dbReference type="PANTHER" id="PTHR33664">
    <property type="entry name" value="RCG26366"/>
    <property type="match status" value="1"/>
</dbReference>
<dbReference type="Proteomes" id="UP000007875">
    <property type="component" value="Unassembled WGS sequence"/>
</dbReference>
<evidence type="ECO:0000313" key="2">
    <source>
        <dbReference type="Ensembl" id="ENSCSAVP00000005855.1"/>
    </source>
</evidence>
<proteinExistence type="predicted"/>
<organism evidence="2 3">
    <name type="scientific">Ciona savignyi</name>
    <name type="common">Pacific transparent sea squirt</name>
    <dbReference type="NCBI Taxonomy" id="51511"/>
    <lineage>
        <taxon>Eukaryota</taxon>
        <taxon>Metazoa</taxon>
        <taxon>Chordata</taxon>
        <taxon>Tunicata</taxon>
        <taxon>Ascidiacea</taxon>
        <taxon>Phlebobranchia</taxon>
        <taxon>Cionidae</taxon>
        <taxon>Ciona</taxon>
    </lineage>
</organism>